<feature type="domain" description="Thioredoxin-like fold" evidence="12">
    <location>
        <begin position="126"/>
        <end position="196"/>
    </location>
</feature>
<dbReference type="PIRSF" id="PIRSF000238">
    <property type="entry name" value="AhpF"/>
    <property type="match status" value="1"/>
</dbReference>
<dbReference type="InterPro" id="IPR036249">
    <property type="entry name" value="Thioredoxin-like_sf"/>
</dbReference>
<dbReference type="CDD" id="cd02974">
    <property type="entry name" value="AhpF_NTD_N"/>
    <property type="match status" value="1"/>
</dbReference>
<dbReference type="InterPro" id="IPR023753">
    <property type="entry name" value="FAD/NAD-binding_dom"/>
</dbReference>
<evidence type="ECO:0000256" key="8">
    <source>
        <dbReference type="ARBA" id="ARBA00023284"/>
    </source>
</evidence>
<gene>
    <name evidence="13" type="primary">ahpF</name>
    <name evidence="13" type="ORF">NCTC11155_02672</name>
</gene>
<keyword evidence="4 9" id="KW-0274">FAD</keyword>
<comment type="subunit">
    <text evidence="2">Homodimer.</text>
</comment>
<dbReference type="CDD" id="cd03026">
    <property type="entry name" value="AhpF_NTD_C"/>
    <property type="match status" value="1"/>
</dbReference>
<evidence type="ECO:0000256" key="3">
    <source>
        <dbReference type="ARBA" id="ARBA00022630"/>
    </source>
</evidence>
<keyword evidence="6 9" id="KW-0520">NAD</keyword>
<dbReference type="Pfam" id="PF07992">
    <property type="entry name" value="Pyr_redox_2"/>
    <property type="match status" value="1"/>
</dbReference>
<dbReference type="InterPro" id="IPR012081">
    <property type="entry name" value="Alkyl_hydroperoxide_Rdtase_suF"/>
</dbReference>
<evidence type="ECO:0000256" key="1">
    <source>
        <dbReference type="ARBA" id="ARBA00009333"/>
    </source>
</evidence>
<evidence type="ECO:0000313" key="14">
    <source>
        <dbReference type="Proteomes" id="UP000254424"/>
    </source>
</evidence>
<evidence type="ECO:0000256" key="9">
    <source>
        <dbReference type="PIRSR" id="PIRSR000238-1"/>
    </source>
</evidence>
<feature type="binding site" evidence="9">
    <location>
        <begin position="477"/>
        <end position="487"/>
    </location>
    <ligand>
        <name>FAD</name>
        <dbReference type="ChEBI" id="CHEBI:57692"/>
    </ligand>
</feature>
<accession>A0A380Z9Y3</accession>
<dbReference type="GO" id="GO:0050660">
    <property type="term" value="F:flavin adenine dinucleotide binding"/>
    <property type="evidence" value="ECO:0007669"/>
    <property type="project" value="InterPro"/>
</dbReference>
<reference evidence="13 14" key="1">
    <citation type="submission" date="2018-06" db="EMBL/GenBank/DDBJ databases">
        <authorList>
            <consortium name="Pathogen Informatics"/>
            <person name="Doyle S."/>
        </authorList>
    </citation>
    <scope>NUCLEOTIDE SEQUENCE [LARGE SCALE GENOMIC DNA]</scope>
    <source>
        <strain evidence="13 14">NCTC11155</strain>
    </source>
</reference>
<dbReference type="InterPro" id="IPR036188">
    <property type="entry name" value="FAD/NAD-bd_sf"/>
</dbReference>
<comment type="similarity">
    <text evidence="1">Belongs to the class-II pyridine nucleotide-disulfide oxidoreductase family.</text>
</comment>
<dbReference type="InterPro" id="IPR050097">
    <property type="entry name" value="Ferredoxin-NADP_redctase_2"/>
</dbReference>
<keyword evidence="9" id="KW-0521">NADP</keyword>
<feature type="disulfide bond" description="Redox-active" evidence="10">
    <location>
        <begin position="344"/>
        <end position="347"/>
    </location>
</feature>
<proteinExistence type="inferred from homology"/>
<dbReference type="SUPFAM" id="SSF52833">
    <property type="entry name" value="Thioredoxin-like"/>
    <property type="match status" value="2"/>
</dbReference>
<dbReference type="PROSITE" id="PS00573">
    <property type="entry name" value="PYRIDINE_REDOX_2"/>
    <property type="match status" value="1"/>
</dbReference>
<evidence type="ECO:0000256" key="2">
    <source>
        <dbReference type="ARBA" id="ARBA00011738"/>
    </source>
</evidence>
<dbReference type="Proteomes" id="UP000254424">
    <property type="component" value="Unassembled WGS sequence"/>
</dbReference>
<name>A0A380Z9Y3_9BACE</name>
<evidence type="ECO:0000313" key="13">
    <source>
        <dbReference type="EMBL" id="SUV43280.1"/>
    </source>
</evidence>
<evidence type="ECO:0000256" key="10">
    <source>
        <dbReference type="PIRSR" id="PIRSR000238-2"/>
    </source>
</evidence>
<dbReference type="Gene3D" id="3.50.50.60">
    <property type="entry name" value="FAD/NAD(P)-binding domain"/>
    <property type="match status" value="2"/>
</dbReference>
<dbReference type="GO" id="GO:0016668">
    <property type="term" value="F:oxidoreductase activity, acting on a sulfur group of donors, NAD(P) as acceptor"/>
    <property type="evidence" value="ECO:0007669"/>
    <property type="project" value="UniProtKB-ARBA"/>
</dbReference>
<dbReference type="PRINTS" id="PR00469">
    <property type="entry name" value="PNDRDTASEII"/>
</dbReference>
<dbReference type="InterPro" id="IPR044141">
    <property type="entry name" value="AhpF_NTD_C"/>
</dbReference>
<dbReference type="InterPro" id="IPR044142">
    <property type="entry name" value="AhpF_NTD_N"/>
</dbReference>
<keyword evidence="5 13" id="KW-0560">Oxidoreductase</keyword>
<dbReference type="InterPro" id="IPR008255">
    <property type="entry name" value="Pyr_nucl-diS_OxRdtase_2_AS"/>
</dbReference>
<dbReference type="GeneID" id="93069421"/>
<dbReference type="SUPFAM" id="SSF51905">
    <property type="entry name" value="FAD/NAD(P)-binding domain"/>
    <property type="match status" value="1"/>
</dbReference>
<evidence type="ECO:0000256" key="4">
    <source>
        <dbReference type="ARBA" id="ARBA00022827"/>
    </source>
</evidence>
<evidence type="ECO:0000259" key="11">
    <source>
        <dbReference type="Pfam" id="PF07992"/>
    </source>
</evidence>
<dbReference type="Pfam" id="PF13192">
    <property type="entry name" value="Thioredoxin_3"/>
    <property type="match status" value="1"/>
</dbReference>
<dbReference type="RefSeq" id="WP_004291892.1">
    <property type="nucleotide sequence ID" value="NZ_CABKNQ010000017.1"/>
</dbReference>
<keyword evidence="7 10" id="KW-1015">Disulfide bond</keyword>
<dbReference type="GO" id="GO:0051287">
    <property type="term" value="F:NAD binding"/>
    <property type="evidence" value="ECO:0007669"/>
    <property type="project" value="InterPro"/>
</dbReference>
<dbReference type="GO" id="GO:0102039">
    <property type="term" value="F:NADH-dependent peroxiredoxin activity"/>
    <property type="evidence" value="ECO:0007669"/>
    <property type="project" value="InterPro"/>
</dbReference>
<dbReference type="EMBL" id="UFSX01000002">
    <property type="protein sequence ID" value="SUV43280.1"/>
    <property type="molecule type" value="Genomic_DNA"/>
</dbReference>
<evidence type="ECO:0000259" key="12">
    <source>
        <dbReference type="Pfam" id="PF13192"/>
    </source>
</evidence>
<dbReference type="InterPro" id="IPR012336">
    <property type="entry name" value="Thioredoxin-like_fold"/>
</dbReference>
<protein>
    <submittedName>
        <fullName evidence="13">Alkyl hydroperoxide reductase</fullName>
        <ecNumber evidence="13">1.8.1.-</ecNumber>
    </submittedName>
</protein>
<evidence type="ECO:0000256" key="5">
    <source>
        <dbReference type="ARBA" id="ARBA00023002"/>
    </source>
</evidence>
<evidence type="ECO:0000256" key="6">
    <source>
        <dbReference type="ARBA" id="ARBA00023027"/>
    </source>
</evidence>
<keyword evidence="3" id="KW-0285">Flavoprotein</keyword>
<evidence type="ECO:0000256" key="7">
    <source>
        <dbReference type="ARBA" id="ARBA00023157"/>
    </source>
</evidence>
<feature type="domain" description="FAD/NAD(P)-binding" evidence="11">
    <location>
        <begin position="215"/>
        <end position="503"/>
    </location>
</feature>
<dbReference type="PANTHER" id="PTHR48105">
    <property type="entry name" value="THIOREDOXIN REDUCTASE 1-RELATED-RELATED"/>
    <property type="match status" value="1"/>
</dbReference>
<keyword evidence="8 10" id="KW-0676">Redox-active center</keyword>
<feature type="binding site" evidence="9">
    <location>
        <begin position="216"/>
        <end position="231"/>
    </location>
    <ligand>
        <name>FAD</name>
        <dbReference type="ChEBI" id="CHEBI:57692"/>
    </ligand>
</feature>
<dbReference type="PROSITE" id="PS51354">
    <property type="entry name" value="GLUTAREDOXIN_2"/>
    <property type="match status" value="1"/>
</dbReference>
<dbReference type="Gene3D" id="3.40.30.80">
    <property type="match status" value="1"/>
</dbReference>
<dbReference type="STRING" id="483216.BACEGG_03369"/>
<dbReference type="OrthoDB" id="9806179at2"/>
<dbReference type="AlphaFoldDB" id="A0A380Z9Y3"/>
<sequence>MLETNILDQVRSIFQPLEARYTFHITCNPKHEQARELIDFLNEITSCSDKLSCRLTETETSGPEFTLLKEEQETGIKFRAIPGGHEFSSLLLAVLNADGKGKNLPDESIGRRIRALKGTIRLQTYVSLTCTNCPDIVQALNIMALLNPHITHEMIDGALFQEEADALKIQAVPSVYANGKQFHVGRGSLGELLQKLEDTFGSLPQEDAAPVPRKFDLLVLGGGPAGTSAAIYSARKGLRVAIIAERIGGQVKETVGIENLISIPQTTGSQLADALKNHIGHYPVEVFENRRIEKAELQGKEKKVFSGGGETFTAPAVIIATGASWRKLNVEGETEYIGRGVAFCPHCDGPFYQGKHVAVIGGGNSGIEAAIDLAGICKEVTVFEFADTLKADRILQEKAQSLPNVEIFTSSQTIRVEGNGEKVTGIRIKNRITNEERDYPLDGIFVQIGLAANSALFRDVLETTTSGEIKTDTFCRTTIPGVYAAGDVSNVPYKQIVIAMGEGAKAALSAFDDRIRGII</sequence>
<dbReference type="EC" id="1.8.1.-" evidence="13"/>
<organism evidence="13 14">
    <name type="scientific">Bacteroides eggerthii</name>
    <dbReference type="NCBI Taxonomy" id="28111"/>
    <lineage>
        <taxon>Bacteria</taxon>
        <taxon>Pseudomonadati</taxon>
        <taxon>Bacteroidota</taxon>
        <taxon>Bacteroidia</taxon>
        <taxon>Bacteroidales</taxon>
        <taxon>Bacteroidaceae</taxon>
        <taxon>Bacteroides</taxon>
    </lineage>
</organism>
<dbReference type="GO" id="GO:0000302">
    <property type="term" value="P:response to reactive oxygen species"/>
    <property type="evidence" value="ECO:0007669"/>
    <property type="project" value="InterPro"/>
</dbReference>
<feature type="binding site" evidence="9">
    <location>
        <begin position="356"/>
        <end position="370"/>
    </location>
    <ligand>
        <name>NAD(+)</name>
        <dbReference type="ChEBI" id="CHEBI:57540"/>
    </ligand>
</feature>
<dbReference type="PRINTS" id="PR00368">
    <property type="entry name" value="FADPNR"/>
</dbReference>
<comment type="cofactor">
    <cofactor evidence="9">
        <name>FAD</name>
        <dbReference type="ChEBI" id="CHEBI:57692"/>
    </cofactor>
    <text evidence="9">Binds 1 FAD per subunit.</text>
</comment>
<dbReference type="NCBIfam" id="TIGR03140">
    <property type="entry name" value="AhpF"/>
    <property type="match status" value="1"/>
</dbReference>